<dbReference type="Proteomes" id="UP000027138">
    <property type="component" value="Unassembled WGS sequence"/>
</dbReference>
<comment type="similarity">
    <text evidence="1">Belongs to the PPR family. P subfamily.</text>
</comment>
<protein>
    <recommendedName>
        <fullName evidence="7">Pentatricopeptide repeat-containing protein</fullName>
    </recommendedName>
</protein>
<dbReference type="EMBL" id="KK914930">
    <property type="protein sequence ID" value="KDP26067.1"/>
    <property type="molecule type" value="Genomic_DNA"/>
</dbReference>
<evidence type="ECO:0000313" key="5">
    <source>
        <dbReference type="EMBL" id="KDP26067.1"/>
    </source>
</evidence>
<feature type="repeat" description="PPR" evidence="3">
    <location>
        <begin position="9"/>
        <end position="43"/>
    </location>
</feature>
<evidence type="ECO:0000256" key="4">
    <source>
        <dbReference type="SAM" id="MobiDB-lite"/>
    </source>
</evidence>
<feature type="region of interest" description="Disordered" evidence="4">
    <location>
        <begin position="477"/>
        <end position="499"/>
    </location>
</feature>
<organism evidence="5 6">
    <name type="scientific">Jatropha curcas</name>
    <name type="common">Barbados nut</name>
    <dbReference type="NCBI Taxonomy" id="180498"/>
    <lineage>
        <taxon>Eukaryota</taxon>
        <taxon>Viridiplantae</taxon>
        <taxon>Streptophyta</taxon>
        <taxon>Embryophyta</taxon>
        <taxon>Tracheophyta</taxon>
        <taxon>Spermatophyta</taxon>
        <taxon>Magnoliopsida</taxon>
        <taxon>eudicotyledons</taxon>
        <taxon>Gunneridae</taxon>
        <taxon>Pentapetalae</taxon>
        <taxon>rosids</taxon>
        <taxon>fabids</taxon>
        <taxon>Malpighiales</taxon>
        <taxon>Euphorbiaceae</taxon>
        <taxon>Crotonoideae</taxon>
        <taxon>Jatropheae</taxon>
        <taxon>Jatropha</taxon>
    </lineage>
</organism>
<sequence length="499" mass="57030">MEKLGCYPSVFTFNALIDGLCKAGKLKTAQLLFCKMEIGRNPSLFLRLSQGANRVLDVASLQNMVEQLCGSGLIVKAYNILTQIADSGFAPDILTYNILINGFCRAGNINGAFKLFRELQLKGLSLDSVTYGTLINGFFLAKRNEDAFRMFDEMLKNGCAPTSAVYKSLMTWSCRRKNVSLAFGLWLQYLQNVSGRDKEVIKTLGEYFDKGEVEKAVRQLLEMDLKLNDFQLAPYTIWLIGLCQAERLEEALNIFFILKEHKIMISPPSCVKLINGLCKEGNLDFAAEIFLYTIEEGYMLMPRICNRLLKCLLCSEDKRYRALDLLSRMKSLGYDLNAYLHRTTKLHLQGEVDGVQIENGWKYYGKHRWRNGIGKCRWRNGKYFGKRQWRNGKYFSKYRWRNGRRGLIDGAESIKGGSQATANGFSQSENRRYKGVNSKWTKPLDKRHCDYCNKDGHTREKCFQLHGFPENFKSFKGKSSSYGYSSSPSRFAADASMVH</sequence>
<name>A0A067JQ99_JATCU</name>
<proteinExistence type="inferred from homology"/>
<dbReference type="Pfam" id="PF01535">
    <property type="entry name" value="PPR"/>
    <property type="match status" value="2"/>
</dbReference>
<keyword evidence="2" id="KW-0677">Repeat</keyword>
<dbReference type="Pfam" id="PF13041">
    <property type="entry name" value="PPR_2"/>
    <property type="match status" value="1"/>
</dbReference>
<feature type="compositionally biased region" description="Low complexity" evidence="4">
    <location>
        <begin position="477"/>
        <end position="487"/>
    </location>
</feature>
<dbReference type="PANTHER" id="PTHR47939">
    <property type="entry name" value="MEMBRANE-ASSOCIATED SALT-INDUCIBLE PROTEIN-LIKE"/>
    <property type="match status" value="1"/>
</dbReference>
<dbReference type="AlphaFoldDB" id="A0A067JQ99"/>
<dbReference type="InterPro" id="IPR050667">
    <property type="entry name" value="PPR-containing_protein"/>
</dbReference>
<accession>A0A067JQ99</accession>
<evidence type="ECO:0008006" key="7">
    <source>
        <dbReference type="Google" id="ProtNLM"/>
    </source>
</evidence>
<keyword evidence="6" id="KW-1185">Reference proteome</keyword>
<dbReference type="PANTHER" id="PTHR47939:SF13">
    <property type="entry name" value="OS03G0201400 PROTEIN"/>
    <property type="match status" value="1"/>
</dbReference>
<evidence type="ECO:0000256" key="3">
    <source>
        <dbReference type="PROSITE-ProRule" id="PRU00708"/>
    </source>
</evidence>
<feature type="repeat" description="PPR" evidence="3">
    <location>
        <begin position="127"/>
        <end position="161"/>
    </location>
</feature>
<dbReference type="Gene3D" id="1.25.40.10">
    <property type="entry name" value="Tetratricopeptide repeat domain"/>
    <property type="match status" value="3"/>
</dbReference>
<dbReference type="InterPro" id="IPR002885">
    <property type="entry name" value="PPR_rpt"/>
</dbReference>
<dbReference type="PROSITE" id="PS51375">
    <property type="entry name" value="PPR"/>
    <property type="match status" value="3"/>
</dbReference>
<reference evidence="5 6" key="1">
    <citation type="journal article" date="2014" name="PLoS ONE">
        <title>Global Analysis of Gene Expression Profiles in Physic Nut (Jatropha curcas L.) Seedlings Exposed to Salt Stress.</title>
        <authorList>
            <person name="Zhang L."/>
            <person name="Zhang C."/>
            <person name="Wu P."/>
            <person name="Chen Y."/>
            <person name="Li M."/>
            <person name="Jiang H."/>
            <person name="Wu G."/>
        </authorList>
    </citation>
    <scope>NUCLEOTIDE SEQUENCE [LARGE SCALE GENOMIC DNA]</scope>
    <source>
        <strain evidence="6">cv. GZQX0401</strain>
        <tissue evidence="5">Young leaves</tissue>
    </source>
</reference>
<evidence type="ECO:0000256" key="2">
    <source>
        <dbReference type="ARBA" id="ARBA00022737"/>
    </source>
</evidence>
<dbReference type="InterPro" id="IPR011990">
    <property type="entry name" value="TPR-like_helical_dom_sf"/>
</dbReference>
<dbReference type="Pfam" id="PF12854">
    <property type="entry name" value="PPR_1"/>
    <property type="match status" value="1"/>
</dbReference>
<dbReference type="NCBIfam" id="TIGR00756">
    <property type="entry name" value="PPR"/>
    <property type="match status" value="3"/>
</dbReference>
<evidence type="ECO:0000256" key="1">
    <source>
        <dbReference type="ARBA" id="ARBA00007626"/>
    </source>
</evidence>
<feature type="repeat" description="PPR" evidence="3">
    <location>
        <begin position="92"/>
        <end position="126"/>
    </location>
</feature>
<dbReference type="OrthoDB" id="185373at2759"/>
<gene>
    <name evidence="5" type="ORF">JCGZ_21100</name>
</gene>
<evidence type="ECO:0000313" key="6">
    <source>
        <dbReference type="Proteomes" id="UP000027138"/>
    </source>
</evidence>